<proteinExistence type="inferred from homology"/>
<dbReference type="PROSITE" id="PS00977">
    <property type="entry name" value="FAD_G3PDH_1"/>
    <property type="match status" value="1"/>
</dbReference>
<evidence type="ECO:0000256" key="1">
    <source>
        <dbReference type="ARBA" id="ARBA00001974"/>
    </source>
</evidence>
<reference evidence="10 11" key="1">
    <citation type="submission" date="2017-07" db="EMBL/GenBank/DDBJ databases">
        <title>The new phylogeny of genus Mycobacterium.</title>
        <authorList>
            <person name="Tortoli E."/>
            <person name="Trovato A."/>
            <person name="Cirillo D.M."/>
        </authorList>
    </citation>
    <scope>NUCLEOTIDE SEQUENCE [LARGE SCALE GENOMIC DNA]</scope>
    <source>
        <strain evidence="10 11">ATCC 33027</strain>
    </source>
</reference>
<keyword evidence="3 7" id="KW-0285">Flavoprotein</keyword>
<dbReference type="GO" id="GO:0046168">
    <property type="term" value="P:glycerol-3-phosphate catabolic process"/>
    <property type="evidence" value="ECO:0007669"/>
    <property type="project" value="TreeGrafter"/>
</dbReference>
<dbReference type="PANTHER" id="PTHR11985">
    <property type="entry name" value="GLYCEROL-3-PHOSPHATE DEHYDROGENASE"/>
    <property type="match status" value="1"/>
</dbReference>
<dbReference type="Proteomes" id="UP000216063">
    <property type="component" value="Unassembled WGS sequence"/>
</dbReference>
<dbReference type="Pfam" id="PF01266">
    <property type="entry name" value="DAO"/>
    <property type="match status" value="1"/>
</dbReference>
<name>A0A255DA98_9MYCO</name>
<keyword evidence="5" id="KW-0274">FAD</keyword>
<protein>
    <recommendedName>
        <fullName evidence="7">Glycerol-3-phosphate dehydrogenase</fullName>
        <ecNumber evidence="7">1.1.5.3</ecNumber>
    </recommendedName>
</protein>
<evidence type="ECO:0000313" key="10">
    <source>
        <dbReference type="EMBL" id="OYN76359.1"/>
    </source>
</evidence>
<dbReference type="AlphaFoldDB" id="A0A255DA98"/>
<dbReference type="GO" id="GO:0006071">
    <property type="term" value="P:glycerol metabolic process"/>
    <property type="evidence" value="ECO:0007669"/>
    <property type="project" value="UniProtKB-KW"/>
</dbReference>
<feature type="domain" description="FAD dependent oxidoreductase" evidence="8">
    <location>
        <begin position="26"/>
        <end position="351"/>
    </location>
</feature>
<dbReference type="InterPro" id="IPR036188">
    <property type="entry name" value="FAD/NAD-bd_sf"/>
</dbReference>
<dbReference type="EC" id="1.1.5.3" evidence="7"/>
<dbReference type="GO" id="GO:0004368">
    <property type="term" value="F:glycerol-3-phosphate dehydrogenase (quinone) activity"/>
    <property type="evidence" value="ECO:0007669"/>
    <property type="project" value="UniProtKB-EC"/>
</dbReference>
<dbReference type="InterPro" id="IPR000447">
    <property type="entry name" value="G3P_DH_FAD-dep"/>
</dbReference>
<evidence type="ECO:0000259" key="8">
    <source>
        <dbReference type="Pfam" id="PF01266"/>
    </source>
</evidence>
<sequence length="511" mass="53853">MSDLTALNATRRSADLTELGDDGRVDVVVIGGGITGTGIALDAASRGLSVLLVEKHDLAFGTSRWSSKLVHGGLRYLATGNVGIARRSAVERGILMTRNAPHLVSPMPQLVPLLPSMGRTQRALVRTGFVAGDALRILAGTTSSTLPRSRRIGVPQSVAMVPIVRREGLDGGLLAYDGQLIDDARLVAAVARTAAQHGARILTRVSAVAATGTSVRLHDELSGETLEVTARTVINATGVWAGEVDTAIKLRPSRGTHLVFDAASFGNPTAALTIPIPGEINRFVFAMPEQLGRVYLGLTDEDAPGPIPDVPEPTPAEVSFLLDTVNTALGTALTTADVTGAYAGLRPLIDTGEGRTSDLSREHAVIESDSGVFSIVGGKLTEYRHMAEDAVDRALAARFITAQPCRTRNLPLVGAPANPVATLRTTSHLPSSLVARYGAEAPNVIASARCDRPTDRVADGIDVTRAEFEFAVTHEGALTPDDIVDRRTRIGLVQADRERALTAAEELLARA</sequence>
<comment type="catalytic activity">
    <reaction evidence="7">
        <text>a quinone + sn-glycerol 3-phosphate = dihydroxyacetone phosphate + a quinol</text>
        <dbReference type="Rhea" id="RHEA:18977"/>
        <dbReference type="ChEBI" id="CHEBI:24646"/>
        <dbReference type="ChEBI" id="CHEBI:57597"/>
        <dbReference type="ChEBI" id="CHEBI:57642"/>
        <dbReference type="ChEBI" id="CHEBI:132124"/>
        <dbReference type="EC" id="1.1.5.3"/>
    </reaction>
</comment>
<dbReference type="InterPro" id="IPR006076">
    <property type="entry name" value="FAD-dep_OxRdtase"/>
</dbReference>
<keyword evidence="4" id="KW-0319">Glycerol metabolism</keyword>
<keyword evidence="11" id="KW-1185">Reference proteome</keyword>
<dbReference type="SUPFAM" id="SSF54373">
    <property type="entry name" value="FAD-linked reductases, C-terminal domain"/>
    <property type="match status" value="1"/>
</dbReference>
<evidence type="ECO:0000256" key="4">
    <source>
        <dbReference type="ARBA" id="ARBA00022798"/>
    </source>
</evidence>
<dbReference type="GO" id="GO:0009331">
    <property type="term" value="C:glycerol-3-phosphate dehydrogenase (FAD) complex"/>
    <property type="evidence" value="ECO:0007669"/>
    <property type="project" value="UniProtKB-UniRule"/>
</dbReference>
<dbReference type="InterPro" id="IPR031656">
    <property type="entry name" value="DAO_C"/>
</dbReference>
<organism evidence="10 11">
    <name type="scientific">Mycolicibacterium sphagni</name>
    <dbReference type="NCBI Taxonomy" id="1786"/>
    <lineage>
        <taxon>Bacteria</taxon>
        <taxon>Bacillati</taxon>
        <taxon>Actinomycetota</taxon>
        <taxon>Actinomycetes</taxon>
        <taxon>Mycobacteriales</taxon>
        <taxon>Mycobacteriaceae</taxon>
        <taxon>Mycolicibacterium</taxon>
    </lineage>
</organism>
<evidence type="ECO:0000256" key="6">
    <source>
        <dbReference type="ARBA" id="ARBA00023002"/>
    </source>
</evidence>
<dbReference type="Gene3D" id="1.10.8.870">
    <property type="entry name" value="Alpha-glycerophosphate oxidase, cap domain"/>
    <property type="match status" value="1"/>
</dbReference>
<evidence type="ECO:0000256" key="3">
    <source>
        <dbReference type="ARBA" id="ARBA00022630"/>
    </source>
</evidence>
<feature type="domain" description="Alpha-glycerophosphate oxidase C-terminal" evidence="9">
    <location>
        <begin position="405"/>
        <end position="501"/>
    </location>
</feature>
<dbReference type="Pfam" id="PF16901">
    <property type="entry name" value="DAO_C"/>
    <property type="match status" value="1"/>
</dbReference>
<dbReference type="Gene3D" id="3.30.9.10">
    <property type="entry name" value="D-Amino Acid Oxidase, subunit A, domain 2"/>
    <property type="match status" value="1"/>
</dbReference>
<dbReference type="Gene3D" id="3.50.50.60">
    <property type="entry name" value="FAD/NAD(P)-binding domain"/>
    <property type="match status" value="1"/>
</dbReference>
<dbReference type="SUPFAM" id="SSF51905">
    <property type="entry name" value="FAD/NAD(P)-binding domain"/>
    <property type="match status" value="1"/>
</dbReference>
<dbReference type="PRINTS" id="PR01001">
    <property type="entry name" value="FADG3PDH"/>
</dbReference>
<dbReference type="InterPro" id="IPR038299">
    <property type="entry name" value="DAO_C_sf"/>
</dbReference>
<evidence type="ECO:0000259" key="9">
    <source>
        <dbReference type="Pfam" id="PF16901"/>
    </source>
</evidence>
<gene>
    <name evidence="10" type="ORF">CG716_22345</name>
</gene>
<dbReference type="EMBL" id="NOZR01000022">
    <property type="protein sequence ID" value="OYN76359.1"/>
    <property type="molecule type" value="Genomic_DNA"/>
</dbReference>
<dbReference type="PROSITE" id="PS00978">
    <property type="entry name" value="FAD_G3PDH_2"/>
    <property type="match status" value="1"/>
</dbReference>
<dbReference type="RefSeq" id="WP_094483305.1">
    <property type="nucleotide sequence ID" value="NZ_JACKSC010000322.1"/>
</dbReference>
<comment type="similarity">
    <text evidence="2 7">Belongs to the FAD-dependent glycerol-3-phosphate dehydrogenase family.</text>
</comment>
<evidence type="ECO:0000256" key="2">
    <source>
        <dbReference type="ARBA" id="ARBA00007330"/>
    </source>
</evidence>
<evidence type="ECO:0000256" key="7">
    <source>
        <dbReference type="RuleBase" id="RU361217"/>
    </source>
</evidence>
<evidence type="ECO:0000256" key="5">
    <source>
        <dbReference type="ARBA" id="ARBA00022827"/>
    </source>
</evidence>
<comment type="caution">
    <text evidence="10">The sequence shown here is derived from an EMBL/GenBank/DDBJ whole genome shotgun (WGS) entry which is preliminary data.</text>
</comment>
<dbReference type="PANTHER" id="PTHR11985:SF35">
    <property type="entry name" value="ANAEROBIC GLYCEROL-3-PHOSPHATE DEHYDROGENASE SUBUNIT A"/>
    <property type="match status" value="1"/>
</dbReference>
<evidence type="ECO:0000313" key="11">
    <source>
        <dbReference type="Proteomes" id="UP000216063"/>
    </source>
</evidence>
<comment type="cofactor">
    <cofactor evidence="1 7">
        <name>FAD</name>
        <dbReference type="ChEBI" id="CHEBI:57692"/>
    </cofactor>
</comment>
<dbReference type="OrthoDB" id="9766796at2"/>
<keyword evidence="6 7" id="KW-0560">Oxidoreductase</keyword>
<accession>A0A255DA98</accession>